<protein>
    <submittedName>
        <fullName evidence="2">Uncharacterized protein</fullName>
    </submittedName>
</protein>
<evidence type="ECO:0000256" key="1">
    <source>
        <dbReference type="SAM" id="MobiDB-lite"/>
    </source>
</evidence>
<reference evidence="2 3" key="1">
    <citation type="submission" date="2018-11" db="EMBL/GenBank/DDBJ databases">
        <title>Genome sequence of Saitozyma podzolica DSM 27192.</title>
        <authorList>
            <person name="Aliyu H."/>
            <person name="Gorte O."/>
            <person name="Ochsenreither K."/>
        </authorList>
    </citation>
    <scope>NUCLEOTIDE SEQUENCE [LARGE SCALE GENOMIC DNA]</scope>
    <source>
        <strain evidence="2 3">DSM 27192</strain>
    </source>
</reference>
<evidence type="ECO:0000313" key="3">
    <source>
        <dbReference type="Proteomes" id="UP000279259"/>
    </source>
</evidence>
<dbReference type="EMBL" id="RSCD01000001">
    <property type="protein sequence ID" value="RSH95236.1"/>
    <property type="molecule type" value="Genomic_DNA"/>
</dbReference>
<dbReference type="AlphaFoldDB" id="A0A427YW25"/>
<name>A0A427YW25_9TREE</name>
<proteinExistence type="predicted"/>
<feature type="region of interest" description="Disordered" evidence="1">
    <location>
        <begin position="87"/>
        <end position="122"/>
    </location>
</feature>
<sequence>MSAEDVDIVIAPVVITSPTGHSPLPPRLACCRNRRCRASSAVLSIRGRWPDLISESSQVLVQQAWGRAPARVKSRLESKYEPKYESKYESKYDSEQVQSLGRSTPRPLQPKTTSRHVLLRPA</sequence>
<evidence type="ECO:0000313" key="2">
    <source>
        <dbReference type="EMBL" id="RSH95236.1"/>
    </source>
</evidence>
<organism evidence="2 3">
    <name type="scientific">Saitozyma podzolica</name>
    <dbReference type="NCBI Taxonomy" id="1890683"/>
    <lineage>
        <taxon>Eukaryota</taxon>
        <taxon>Fungi</taxon>
        <taxon>Dikarya</taxon>
        <taxon>Basidiomycota</taxon>
        <taxon>Agaricomycotina</taxon>
        <taxon>Tremellomycetes</taxon>
        <taxon>Tremellales</taxon>
        <taxon>Trimorphomycetaceae</taxon>
        <taxon>Saitozyma</taxon>
    </lineage>
</organism>
<dbReference type="Proteomes" id="UP000279259">
    <property type="component" value="Unassembled WGS sequence"/>
</dbReference>
<keyword evidence="3" id="KW-1185">Reference proteome</keyword>
<accession>A0A427YW25</accession>
<feature type="compositionally biased region" description="Basic residues" evidence="1">
    <location>
        <begin position="113"/>
        <end position="122"/>
    </location>
</feature>
<comment type="caution">
    <text evidence="2">The sequence shown here is derived from an EMBL/GenBank/DDBJ whole genome shotgun (WGS) entry which is preliminary data.</text>
</comment>
<gene>
    <name evidence="2" type="ORF">EHS25_000322</name>
</gene>